<dbReference type="EMBL" id="JAODUP010000030">
    <property type="protein sequence ID" value="KAK2167284.1"/>
    <property type="molecule type" value="Genomic_DNA"/>
</dbReference>
<dbReference type="Gene3D" id="1.10.287.2610">
    <property type="match status" value="1"/>
</dbReference>
<keyword evidence="2" id="KW-0862">Zinc</keyword>
<dbReference type="PANTHER" id="PTHR46569:SF1">
    <property type="entry name" value="E3 UBIQUITIN-PROTEIN LIGASE RFWD3-RELATED"/>
    <property type="match status" value="1"/>
</dbReference>
<evidence type="ECO:0000256" key="4">
    <source>
        <dbReference type="SAM" id="Coils"/>
    </source>
</evidence>
<protein>
    <recommendedName>
        <fullName evidence="5">RING-type domain-containing protein</fullName>
    </recommendedName>
</protein>
<keyword evidence="7" id="KW-1185">Reference proteome</keyword>
<gene>
    <name evidence="6" type="ORF">LSH36_30g07004</name>
</gene>
<feature type="coiled-coil region" evidence="4">
    <location>
        <begin position="80"/>
        <end position="166"/>
    </location>
</feature>
<dbReference type="AlphaFoldDB" id="A0AAD9K947"/>
<dbReference type="InterPro" id="IPR052639">
    <property type="entry name" value="TRAIP_ubiq-protein_ligase"/>
</dbReference>
<dbReference type="Proteomes" id="UP001208570">
    <property type="component" value="Unassembled WGS sequence"/>
</dbReference>
<dbReference type="PROSITE" id="PS50089">
    <property type="entry name" value="ZF_RING_2"/>
    <property type="match status" value="1"/>
</dbReference>
<accession>A0AAD9K947</accession>
<dbReference type="GO" id="GO:0005634">
    <property type="term" value="C:nucleus"/>
    <property type="evidence" value="ECO:0007669"/>
    <property type="project" value="TreeGrafter"/>
</dbReference>
<evidence type="ECO:0000256" key="2">
    <source>
        <dbReference type="ARBA" id="ARBA00022833"/>
    </source>
</evidence>
<proteinExistence type="predicted"/>
<sequence>MKGQCCICTELFQLDCDIAATQCGHTFHCACLLQWLQQSKTCPHCRKKINEKYIVQKLYFDAAAESCDGDDDVCVLRNQVADLKASVSEKRKEKKELRQENQALEGKIDELTNSFRVLDQLYKQEKNNVEMLKKELKFHKELEKEAVGAREEAKMLRNKLACLRNVELMVNGNGEDIHRILSTGDMKQLSTWCSILQKELQSKRQECKSLRETAEKLKKDFNISKRLVTEKTKAVVAAEKQVELLTNQLHDADGEVLKLKKKLSALEKALESPTDTVRSFAHRLLYESPAPLLTPPKKKLKLTDPNQSMMSPDMFASPACSSRDTVDQIENGPILQRKTFDRDVDTKYVKITSAATAGSRKPPPQMSDVSNIHSILGYNLFKKRPGIGLDEVGSSIRKGYNGLGGHEKFITSQGFKVNAPAKKQSKFGPSRTVVSKKLPPLPTLDTFVCQK</sequence>
<dbReference type="Gene3D" id="3.30.40.10">
    <property type="entry name" value="Zinc/RING finger domain, C3HC4 (zinc finger)"/>
    <property type="match status" value="1"/>
</dbReference>
<dbReference type="GO" id="GO:0031297">
    <property type="term" value="P:replication fork processing"/>
    <property type="evidence" value="ECO:0007669"/>
    <property type="project" value="TreeGrafter"/>
</dbReference>
<dbReference type="Pfam" id="PF13639">
    <property type="entry name" value="zf-RING_2"/>
    <property type="match status" value="1"/>
</dbReference>
<keyword evidence="4" id="KW-0175">Coiled coil</keyword>
<name>A0AAD9K947_9ANNE</name>
<evidence type="ECO:0000256" key="3">
    <source>
        <dbReference type="PROSITE-ProRule" id="PRU00175"/>
    </source>
</evidence>
<reference evidence="6" key="1">
    <citation type="journal article" date="2023" name="Mol. Biol. Evol.">
        <title>Third-Generation Sequencing Reveals the Adaptive Role of the Epigenome in Three Deep-Sea Polychaetes.</title>
        <authorList>
            <person name="Perez M."/>
            <person name="Aroh O."/>
            <person name="Sun Y."/>
            <person name="Lan Y."/>
            <person name="Juniper S.K."/>
            <person name="Young C.R."/>
            <person name="Angers B."/>
            <person name="Qian P.Y."/>
        </authorList>
    </citation>
    <scope>NUCLEOTIDE SEQUENCE</scope>
    <source>
        <strain evidence="6">P08H-3</strain>
    </source>
</reference>
<comment type="caution">
    <text evidence="6">The sequence shown here is derived from an EMBL/GenBank/DDBJ whole genome shotgun (WGS) entry which is preliminary data.</text>
</comment>
<dbReference type="GO" id="GO:0016567">
    <property type="term" value="P:protein ubiquitination"/>
    <property type="evidence" value="ECO:0007669"/>
    <property type="project" value="TreeGrafter"/>
</dbReference>
<keyword evidence="1 3" id="KW-0863">Zinc-finger</keyword>
<keyword evidence="1 3" id="KW-0479">Metal-binding</keyword>
<dbReference type="InterPro" id="IPR013083">
    <property type="entry name" value="Znf_RING/FYVE/PHD"/>
</dbReference>
<dbReference type="GO" id="GO:0061630">
    <property type="term" value="F:ubiquitin protein ligase activity"/>
    <property type="evidence" value="ECO:0007669"/>
    <property type="project" value="TreeGrafter"/>
</dbReference>
<feature type="domain" description="RING-type" evidence="5">
    <location>
        <begin position="5"/>
        <end position="46"/>
    </location>
</feature>
<dbReference type="SUPFAM" id="SSF57850">
    <property type="entry name" value="RING/U-box"/>
    <property type="match status" value="1"/>
</dbReference>
<organism evidence="6 7">
    <name type="scientific">Paralvinella palmiformis</name>
    <dbReference type="NCBI Taxonomy" id="53620"/>
    <lineage>
        <taxon>Eukaryota</taxon>
        <taxon>Metazoa</taxon>
        <taxon>Spiralia</taxon>
        <taxon>Lophotrochozoa</taxon>
        <taxon>Annelida</taxon>
        <taxon>Polychaeta</taxon>
        <taxon>Sedentaria</taxon>
        <taxon>Canalipalpata</taxon>
        <taxon>Terebellida</taxon>
        <taxon>Terebelliformia</taxon>
        <taxon>Alvinellidae</taxon>
        <taxon>Paralvinella</taxon>
    </lineage>
</organism>
<dbReference type="GO" id="GO:0090734">
    <property type="term" value="C:site of DNA damage"/>
    <property type="evidence" value="ECO:0007669"/>
    <property type="project" value="TreeGrafter"/>
</dbReference>
<evidence type="ECO:0000313" key="6">
    <source>
        <dbReference type="EMBL" id="KAK2167284.1"/>
    </source>
</evidence>
<dbReference type="PANTHER" id="PTHR46569">
    <property type="entry name" value="E3 UBIQUITIN-PROTEIN LIGASE TRAIP"/>
    <property type="match status" value="1"/>
</dbReference>
<dbReference type="InterPro" id="IPR001841">
    <property type="entry name" value="Znf_RING"/>
</dbReference>
<evidence type="ECO:0000259" key="5">
    <source>
        <dbReference type="PROSITE" id="PS50089"/>
    </source>
</evidence>
<dbReference type="GO" id="GO:0008270">
    <property type="term" value="F:zinc ion binding"/>
    <property type="evidence" value="ECO:0007669"/>
    <property type="project" value="UniProtKB-KW"/>
</dbReference>
<evidence type="ECO:0000313" key="7">
    <source>
        <dbReference type="Proteomes" id="UP001208570"/>
    </source>
</evidence>
<feature type="coiled-coil region" evidence="4">
    <location>
        <begin position="193"/>
        <end position="269"/>
    </location>
</feature>
<evidence type="ECO:0000256" key="1">
    <source>
        <dbReference type="ARBA" id="ARBA00022771"/>
    </source>
</evidence>